<evidence type="ECO:0000256" key="4">
    <source>
        <dbReference type="ARBA" id="ARBA00022563"/>
    </source>
</evidence>
<evidence type="ECO:0000256" key="2">
    <source>
        <dbReference type="ARBA" id="ARBA00009539"/>
    </source>
</evidence>
<dbReference type="PANTHER" id="PTHR48069:SF3">
    <property type="entry name" value="DIHYDROFOLATE REDUCTASE"/>
    <property type="match status" value="1"/>
</dbReference>
<proteinExistence type="inferred from homology"/>
<dbReference type="PIRSF" id="PIRSF000194">
    <property type="entry name" value="DHFR"/>
    <property type="match status" value="1"/>
</dbReference>
<evidence type="ECO:0000256" key="8">
    <source>
        <dbReference type="PIRNR" id="PIRNR000194"/>
    </source>
</evidence>
<evidence type="ECO:0000256" key="7">
    <source>
        <dbReference type="ARBA" id="ARBA00025067"/>
    </source>
</evidence>
<dbReference type="PROSITE" id="PS51330">
    <property type="entry name" value="DHFR_2"/>
    <property type="match status" value="1"/>
</dbReference>
<dbReference type="Pfam" id="PF00186">
    <property type="entry name" value="DHFR_1"/>
    <property type="match status" value="1"/>
</dbReference>
<dbReference type="GO" id="GO:0046655">
    <property type="term" value="P:folic acid metabolic process"/>
    <property type="evidence" value="ECO:0007669"/>
    <property type="project" value="TreeGrafter"/>
</dbReference>
<dbReference type="InterPro" id="IPR001796">
    <property type="entry name" value="DHFR_dom"/>
</dbReference>
<dbReference type="RefSeq" id="WP_075007554.1">
    <property type="nucleotide sequence ID" value="NZ_FOAP01000008.1"/>
</dbReference>
<dbReference type="EMBL" id="FOAP01000008">
    <property type="protein sequence ID" value="SEL77132.1"/>
    <property type="molecule type" value="Genomic_DNA"/>
</dbReference>
<dbReference type="PROSITE" id="PS00075">
    <property type="entry name" value="DHFR_1"/>
    <property type="match status" value="1"/>
</dbReference>
<comment type="function">
    <text evidence="7 8">Key enzyme in folate metabolism. Catalyzes an essential reaction for de novo glycine and purine synthesis, and for DNA precursor synthesis.</text>
</comment>
<dbReference type="GO" id="GO:0046654">
    <property type="term" value="P:tetrahydrofolate biosynthetic process"/>
    <property type="evidence" value="ECO:0007669"/>
    <property type="project" value="UniProtKB-UniPathway"/>
</dbReference>
<dbReference type="OrthoDB" id="9804315at2"/>
<evidence type="ECO:0000256" key="5">
    <source>
        <dbReference type="ARBA" id="ARBA00022857"/>
    </source>
</evidence>
<evidence type="ECO:0000256" key="1">
    <source>
        <dbReference type="ARBA" id="ARBA00004903"/>
    </source>
</evidence>
<keyword evidence="12" id="KW-1185">Reference proteome</keyword>
<dbReference type="InterPro" id="IPR012259">
    <property type="entry name" value="DHFR"/>
</dbReference>
<dbReference type="SUPFAM" id="SSF53597">
    <property type="entry name" value="Dihydrofolate reductase-like"/>
    <property type="match status" value="1"/>
</dbReference>
<comment type="similarity">
    <text evidence="2 8 9">Belongs to the dihydrofolate reductase family.</text>
</comment>
<dbReference type="GO" id="GO:0004146">
    <property type="term" value="F:dihydrofolate reductase activity"/>
    <property type="evidence" value="ECO:0007669"/>
    <property type="project" value="UniProtKB-EC"/>
</dbReference>
<dbReference type="Proteomes" id="UP000182719">
    <property type="component" value="Unassembled WGS sequence"/>
</dbReference>
<comment type="catalytic activity">
    <reaction evidence="8">
        <text>(6S)-5,6,7,8-tetrahydrofolate + NADP(+) = 7,8-dihydrofolate + NADPH + H(+)</text>
        <dbReference type="Rhea" id="RHEA:15009"/>
        <dbReference type="ChEBI" id="CHEBI:15378"/>
        <dbReference type="ChEBI" id="CHEBI:57451"/>
        <dbReference type="ChEBI" id="CHEBI:57453"/>
        <dbReference type="ChEBI" id="CHEBI:57783"/>
        <dbReference type="ChEBI" id="CHEBI:58349"/>
        <dbReference type="EC" id="1.5.1.3"/>
    </reaction>
</comment>
<dbReference type="GO" id="GO:0070401">
    <property type="term" value="F:NADP+ binding"/>
    <property type="evidence" value="ECO:0007669"/>
    <property type="project" value="UniProtKB-ARBA"/>
</dbReference>
<dbReference type="UniPathway" id="UPA00077">
    <property type="reaction ID" value="UER00158"/>
</dbReference>
<dbReference type="InterPro" id="IPR017925">
    <property type="entry name" value="DHFR_CS"/>
</dbReference>
<evidence type="ECO:0000256" key="9">
    <source>
        <dbReference type="RuleBase" id="RU004474"/>
    </source>
</evidence>
<comment type="pathway">
    <text evidence="1 8">Cofactor biosynthesis; tetrahydrofolate biosynthesis; 5,6,7,8-tetrahydrofolate from 7,8-dihydrofolate: step 1/1.</text>
</comment>
<keyword evidence="6 8" id="KW-0560">Oxidoreductase</keyword>
<evidence type="ECO:0000313" key="11">
    <source>
        <dbReference type="EMBL" id="SEL77132.1"/>
    </source>
</evidence>
<evidence type="ECO:0000256" key="6">
    <source>
        <dbReference type="ARBA" id="ARBA00023002"/>
    </source>
</evidence>
<organism evidence="11 12">
    <name type="scientific">Stigmatella aurantiaca</name>
    <dbReference type="NCBI Taxonomy" id="41"/>
    <lineage>
        <taxon>Bacteria</taxon>
        <taxon>Pseudomonadati</taxon>
        <taxon>Myxococcota</taxon>
        <taxon>Myxococcia</taxon>
        <taxon>Myxococcales</taxon>
        <taxon>Cystobacterineae</taxon>
        <taxon>Archangiaceae</taxon>
        <taxon>Stigmatella</taxon>
    </lineage>
</organism>
<dbReference type="Gene3D" id="3.40.430.10">
    <property type="entry name" value="Dihydrofolate Reductase, subunit A"/>
    <property type="match status" value="1"/>
</dbReference>
<dbReference type="PRINTS" id="PR00070">
    <property type="entry name" value="DHFR"/>
</dbReference>
<protein>
    <recommendedName>
        <fullName evidence="3 8">Dihydrofolate reductase</fullName>
        <ecNumber evidence="3 8">1.5.1.3</ecNumber>
    </recommendedName>
</protein>
<keyword evidence="5 8" id="KW-0521">NADP</keyword>
<dbReference type="InterPro" id="IPR024072">
    <property type="entry name" value="DHFR-like_dom_sf"/>
</dbReference>
<dbReference type="GO" id="GO:0005829">
    <property type="term" value="C:cytosol"/>
    <property type="evidence" value="ECO:0007669"/>
    <property type="project" value="TreeGrafter"/>
</dbReference>
<feature type="domain" description="DHFR" evidence="10">
    <location>
        <begin position="2"/>
        <end position="160"/>
    </location>
</feature>
<dbReference type="FunFam" id="3.40.430.10:FF:000001">
    <property type="entry name" value="Dihydrofolate reductase"/>
    <property type="match status" value="1"/>
</dbReference>
<reference evidence="12" key="1">
    <citation type="submission" date="2016-10" db="EMBL/GenBank/DDBJ databases">
        <authorList>
            <person name="Varghese N."/>
            <person name="Submissions S."/>
        </authorList>
    </citation>
    <scope>NUCLEOTIDE SEQUENCE [LARGE SCALE GENOMIC DNA]</scope>
    <source>
        <strain evidence="12">DSM 17044</strain>
    </source>
</reference>
<name>A0A1H7SWU0_STIAU</name>
<evidence type="ECO:0000256" key="3">
    <source>
        <dbReference type="ARBA" id="ARBA00012856"/>
    </source>
</evidence>
<sequence>MTLSAIAAMAANRVIGANNQLPWRLPADLARFKRLTMGHTLILGRKTYESIGRPLPGRTLVVVTRQRDYAPPGIQVVHSVEEALARASGDSEAFIAGGADLYAQTQGLWNRLYLTRIERDFPGDTWFPEVDLSGWRLATEEHHPAEGEAGLPHAFLIYER</sequence>
<evidence type="ECO:0000259" key="10">
    <source>
        <dbReference type="PROSITE" id="PS51330"/>
    </source>
</evidence>
<evidence type="ECO:0000313" key="12">
    <source>
        <dbReference type="Proteomes" id="UP000182719"/>
    </source>
</evidence>
<dbReference type="AlphaFoldDB" id="A0A1H7SWU0"/>
<accession>A0A1H7SWU0</accession>
<dbReference type="CDD" id="cd00209">
    <property type="entry name" value="DHFR"/>
    <property type="match status" value="1"/>
</dbReference>
<gene>
    <name evidence="11" type="ORF">SAMN05444354_108179</name>
</gene>
<dbReference type="GO" id="GO:0046452">
    <property type="term" value="P:dihydrofolate metabolic process"/>
    <property type="evidence" value="ECO:0007669"/>
    <property type="project" value="TreeGrafter"/>
</dbReference>
<dbReference type="GO" id="GO:0006730">
    <property type="term" value="P:one-carbon metabolic process"/>
    <property type="evidence" value="ECO:0007669"/>
    <property type="project" value="UniProtKB-KW"/>
</dbReference>
<dbReference type="PANTHER" id="PTHR48069">
    <property type="entry name" value="DIHYDROFOLATE REDUCTASE"/>
    <property type="match status" value="1"/>
</dbReference>
<dbReference type="EC" id="1.5.1.3" evidence="3 8"/>
<keyword evidence="4 8" id="KW-0554">One-carbon metabolism</keyword>